<dbReference type="PANTHER" id="PTHR47460">
    <property type="entry name" value="SERINE/THREONINE-PROTEIN KINASE-LIKE PROTEIN ACR4"/>
    <property type="match status" value="1"/>
</dbReference>
<proteinExistence type="predicted"/>
<feature type="signal peptide" evidence="13">
    <location>
        <begin position="1"/>
        <end position="17"/>
    </location>
</feature>
<keyword evidence="15" id="KW-1185">Reference proteome</keyword>
<evidence type="ECO:0000256" key="7">
    <source>
        <dbReference type="ARBA" id="ARBA00023157"/>
    </source>
</evidence>
<keyword evidence="8" id="KW-0675">Receptor</keyword>
<dbReference type="Gene3D" id="2.130.10.30">
    <property type="entry name" value="Regulator of chromosome condensation 1/beta-lactamase-inhibitor protein II"/>
    <property type="match status" value="2"/>
</dbReference>
<dbReference type="InterPro" id="IPR000408">
    <property type="entry name" value="Reg_chr_condens"/>
</dbReference>
<dbReference type="GO" id="GO:0016020">
    <property type="term" value="C:membrane"/>
    <property type="evidence" value="ECO:0007669"/>
    <property type="project" value="UniProtKB-SubCell"/>
</dbReference>
<dbReference type="OrthoDB" id="61110at2759"/>
<evidence type="ECO:0000256" key="2">
    <source>
        <dbReference type="ARBA" id="ARBA00012513"/>
    </source>
</evidence>
<evidence type="ECO:0000256" key="3">
    <source>
        <dbReference type="ARBA" id="ARBA00022692"/>
    </source>
</evidence>
<name>A0A067D4P3_SAPPC</name>
<feature type="chain" id="PRO_5001639195" description="non-specific serine/threonine protein kinase" evidence="13">
    <location>
        <begin position="18"/>
        <end position="298"/>
    </location>
</feature>
<comment type="catalytic activity">
    <reaction evidence="11">
        <text>L-seryl-[protein] + ATP = O-phospho-L-seryl-[protein] + ADP + H(+)</text>
        <dbReference type="Rhea" id="RHEA:17989"/>
        <dbReference type="Rhea" id="RHEA-COMP:9863"/>
        <dbReference type="Rhea" id="RHEA-COMP:11604"/>
        <dbReference type="ChEBI" id="CHEBI:15378"/>
        <dbReference type="ChEBI" id="CHEBI:29999"/>
        <dbReference type="ChEBI" id="CHEBI:30616"/>
        <dbReference type="ChEBI" id="CHEBI:83421"/>
        <dbReference type="ChEBI" id="CHEBI:456216"/>
        <dbReference type="EC" id="2.7.11.1"/>
    </reaction>
</comment>
<accession>A0A067D4P3</accession>
<evidence type="ECO:0000313" key="15">
    <source>
        <dbReference type="Proteomes" id="UP000030745"/>
    </source>
</evidence>
<comment type="subcellular location">
    <subcellularLocation>
        <location evidence="1">Membrane</location>
        <topology evidence="1">Single-pass type I membrane protein</topology>
    </subcellularLocation>
</comment>
<feature type="repeat" description="RCC1" evidence="12">
    <location>
        <begin position="55"/>
        <end position="91"/>
    </location>
</feature>
<dbReference type="KEGG" id="spar:SPRG_01266"/>
<evidence type="ECO:0000256" key="6">
    <source>
        <dbReference type="ARBA" id="ARBA00023136"/>
    </source>
</evidence>
<dbReference type="AlphaFoldDB" id="A0A067D4P3"/>
<dbReference type="GO" id="GO:0004674">
    <property type="term" value="F:protein serine/threonine kinase activity"/>
    <property type="evidence" value="ECO:0007669"/>
    <property type="project" value="UniProtKB-KW"/>
</dbReference>
<dbReference type="Pfam" id="PF13540">
    <property type="entry name" value="RCC1_2"/>
    <property type="match status" value="3"/>
</dbReference>
<keyword evidence="9" id="KW-0325">Glycoprotein</keyword>
<reference evidence="14 15" key="1">
    <citation type="journal article" date="2013" name="PLoS Genet.">
        <title>Distinctive expansion of potential virulence genes in the genome of the oomycete fish pathogen Saprolegnia parasitica.</title>
        <authorList>
            <person name="Jiang R.H."/>
            <person name="de Bruijn I."/>
            <person name="Haas B.J."/>
            <person name="Belmonte R."/>
            <person name="Lobach L."/>
            <person name="Christie J."/>
            <person name="van den Ackerveken G."/>
            <person name="Bottin A."/>
            <person name="Bulone V."/>
            <person name="Diaz-Moreno S.M."/>
            <person name="Dumas B."/>
            <person name="Fan L."/>
            <person name="Gaulin E."/>
            <person name="Govers F."/>
            <person name="Grenville-Briggs L.J."/>
            <person name="Horner N.R."/>
            <person name="Levin J.Z."/>
            <person name="Mammella M."/>
            <person name="Meijer H.J."/>
            <person name="Morris P."/>
            <person name="Nusbaum C."/>
            <person name="Oome S."/>
            <person name="Phillips A.J."/>
            <person name="van Rooyen D."/>
            <person name="Rzeszutek E."/>
            <person name="Saraiva M."/>
            <person name="Secombes C.J."/>
            <person name="Seidl M.F."/>
            <person name="Snel B."/>
            <person name="Stassen J.H."/>
            <person name="Sykes S."/>
            <person name="Tripathy S."/>
            <person name="van den Berg H."/>
            <person name="Vega-Arreguin J.C."/>
            <person name="Wawra S."/>
            <person name="Young S.K."/>
            <person name="Zeng Q."/>
            <person name="Dieguez-Uribeondo J."/>
            <person name="Russ C."/>
            <person name="Tyler B.M."/>
            <person name="van West P."/>
        </authorList>
    </citation>
    <scope>NUCLEOTIDE SEQUENCE [LARGE SCALE GENOMIC DNA]</scope>
    <source>
        <strain evidence="14 15">CBS 223.65</strain>
    </source>
</reference>
<dbReference type="GeneID" id="24123864"/>
<organism evidence="14 15">
    <name type="scientific">Saprolegnia parasitica (strain CBS 223.65)</name>
    <dbReference type="NCBI Taxonomy" id="695850"/>
    <lineage>
        <taxon>Eukaryota</taxon>
        <taxon>Sar</taxon>
        <taxon>Stramenopiles</taxon>
        <taxon>Oomycota</taxon>
        <taxon>Saprolegniomycetes</taxon>
        <taxon>Saprolegniales</taxon>
        <taxon>Saprolegniaceae</taxon>
        <taxon>Saprolegnia</taxon>
    </lineage>
</organism>
<dbReference type="RefSeq" id="XP_012194878.1">
    <property type="nucleotide sequence ID" value="XM_012339488.1"/>
</dbReference>
<evidence type="ECO:0000256" key="12">
    <source>
        <dbReference type="PROSITE-ProRule" id="PRU00235"/>
    </source>
</evidence>
<dbReference type="PROSITE" id="PS50012">
    <property type="entry name" value="RCC1_3"/>
    <property type="match status" value="1"/>
</dbReference>
<dbReference type="InterPro" id="IPR009091">
    <property type="entry name" value="RCC1/BLIP-II"/>
</dbReference>
<keyword evidence="5" id="KW-1133">Transmembrane helix</keyword>
<dbReference type="PANTHER" id="PTHR47460:SF1">
    <property type="entry name" value="SERINE_THREONINE-PROTEIN KINASE-LIKE PROTEIN ACR4"/>
    <property type="match status" value="1"/>
</dbReference>
<evidence type="ECO:0000256" key="5">
    <source>
        <dbReference type="ARBA" id="ARBA00022989"/>
    </source>
</evidence>
<evidence type="ECO:0000256" key="4">
    <source>
        <dbReference type="ARBA" id="ARBA00022729"/>
    </source>
</evidence>
<evidence type="ECO:0000256" key="13">
    <source>
        <dbReference type="SAM" id="SignalP"/>
    </source>
</evidence>
<keyword evidence="4 13" id="KW-0732">Signal</keyword>
<dbReference type="EMBL" id="KK583191">
    <property type="protein sequence ID" value="KDO33992.1"/>
    <property type="molecule type" value="Genomic_DNA"/>
</dbReference>
<dbReference type="VEuPathDB" id="FungiDB:SPRG_01266"/>
<keyword evidence="7" id="KW-1015">Disulfide bond</keyword>
<evidence type="ECO:0000256" key="8">
    <source>
        <dbReference type="ARBA" id="ARBA00023170"/>
    </source>
</evidence>
<keyword evidence="6" id="KW-0472">Membrane</keyword>
<comment type="catalytic activity">
    <reaction evidence="10">
        <text>L-threonyl-[protein] + ATP = O-phospho-L-threonyl-[protein] + ADP + H(+)</text>
        <dbReference type="Rhea" id="RHEA:46608"/>
        <dbReference type="Rhea" id="RHEA-COMP:11060"/>
        <dbReference type="Rhea" id="RHEA-COMP:11605"/>
        <dbReference type="ChEBI" id="CHEBI:15378"/>
        <dbReference type="ChEBI" id="CHEBI:30013"/>
        <dbReference type="ChEBI" id="CHEBI:30616"/>
        <dbReference type="ChEBI" id="CHEBI:61977"/>
        <dbReference type="ChEBI" id="CHEBI:456216"/>
        <dbReference type="EC" id="2.7.11.1"/>
    </reaction>
</comment>
<protein>
    <recommendedName>
        <fullName evidence="2">non-specific serine/threonine protein kinase</fullName>
        <ecNumber evidence="2">2.7.11.1</ecNumber>
    </recommendedName>
</protein>
<evidence type="ECO:0000256" key="10">
    <source>
        <dbReference type="ARBA" id="ARBA00047899"/>
    </source>
</evidence>
<evidence type="ECO:0000256" key="1">
    <source>
        <dbReference type="ARBA" id="ARBA00004479"/>
    </source>
</evidence>
<dbReference type="EC" id="2.7.11.1" evidence="2"/>
<evidence type="ECO:0000313" key="14">
    <source>
        <dbReference type="EMBL" id="KDO33992.1"/>
    </source>
</evidence>
<dbReference type="SUPFAM" id="SSF50985">
    <property type="entry name" value="RCC1/BLIP-II"/>
    <property type="match status" value="1"/>
</dbReference>
<keyword evidence="3" id="KW-0812">Transmembrane</keyword>
<evidence type="ECO:0000256" key="11">
    <source>
        <dbReference type="ARBA" id="ARBA00048679"/>
    </source>
</evidence>
<gene>
    <name evidence="14" type="ORF">SPRG_01266</name>
</gene>
<dbReference type="OMA" id="WGMRSGV"/>
<sequence>MYSWLLLGSLWLRVVAGDDDDAAVVAHVDIDDTTVSAGISHTCAIHSVSAADFGGKVLCWGDDSMGQASPPDAEFIQVSSGRFHTCGVKLDETVACWGDPNHAMTPEGLFVQVSSGDFHTCGILKDGALSCWGANYDGQLDAPPGSYVQVSCGQGHSCALAVDGSVVCWGANHRGQSTAPDDVKFVQVSSAPGDFSCGVTVAKEVVCWGDNHRQQLRAPSGSYLLVSTSRLSACGLQEDKRAVCWGMKEGVTGVPANLRLDELTLGWDHGCGIASDSGSVVCWGNAADARLAIPAKLT</sequence>
<dbReference type="STRING" id="695850.A0A067D4P3"/>
<evidence type="ECO:0000256" key="9">
    <source>
        <dbReference type="ARBA" id="ARBA00023180"/>
    </source>
</evidence>
<dbReference type="Proteomes" id="UP000030745">
    <property type="component" value="Unassembled WGS sequence"/>
</dbReference>